<keyword evidence="6" id="KW-1185">Reference proteome</keyword>
<evidence type="ECO:0000256" key="1">
    <source>
        <dbReference type="ARBA" id="ARBA00001947"/>
    </source>
</evidence>
<dbReference type="RefSeq" id="WP_337706620.1">
    <property type="nucleotide sequence ID" value="NZ_JBBEGM010000016.1"/>
</dbReference>
<dbReference type="Pfam" id="PF01717">
    <property type="entry name" value="Meth_synt_2"/>
    <property type="match status" value="1"/>
</dbReference>
<name>A0ABU8MD28_9PSEU</name>
<dbReference type="Gene3D" id="3.20.20.210">
    <property type="match status" value="1"/>
</dbReference>
<dbReference type="PANTHER" id="PTHR30519">
    <property type="entry name" value="5-METHYLTETRAHYDROPTEROYLTRIGLUTAMATE--HOMOCYSTEINE METHYLTRANSFERASE"/>
    <property type="match status" value="1"/>
</dbReference>
<sequence>MTAPTRPILPTSLVGSYAQPDWLIDRARLADRFPPRVRAKELWRVAPELLPQAQDDATLLAVRAQERAGLDILTDGEIRRESYSNHFATALEGVDVDNPGTALDRSGHPNPVPRITGPISRPAPIQVDDLHFLRSATDRTIKMTVPGPFTMSQQAQDDHYGDPGAAAMAYAAAVNAEIRDLFAAGADIVQIDEPYMQARPDAARAYGLEALNAALDGVTGTTAVHICFGYAAIIHERPEGYSFLPELAGSPVKQISIESAQSDLDLGVLSDLTDKTIILGVLDLSDPAVESPGVVAGRARRAFERIPPEQLVLAPDCGLKYLPRESAFGKMRALADAAKRLRAEIRSGGEGVPTER</sequence>
<accession>A0ABU8MD28</accession>
<evidence type="ECO:0000313" key="6">
    <source>
        <dbReference type="Proteomes" id="UP001369736"/>
    </source>
</evidence>
<dbReference type="Proteomes" id="UP001369736">
    <property type="component" value="Unassembled WGS sequence"/>
</dbReference>
<reference evidence="5 6" key="1">
    <citation type="submission" date="2024-03" db="EMBL/GenBank/DDBJ databases">
        <title>Actinomycetospora sp. OC33-EN07, a novel actinomycete isolated from wild orchid (Aerides multiflora).</title>
        <authorList>
            <person name="Suriyachadkun C."/>
        </authorList>
    </citation>
    <scope>NUCLEOTIDE SEQUENCE [LARGE SCALE GENOMIC DNA]</scope>
    <source>
        <strain evidence="5 6">OC33-EN07</strain>
    </source>
</reference>
<dbReference type="CDD" id="cd03311">
    <property type="entry name" value="CIMS_C_terminal_like"/>
    <property type="match status" value="1"/>
</dbReference>
<proteinExistence type="predicted"/>
<evidence type="ECO:0000256" key="2">
    <source>
        <dbReference type="ARBA" id="ARBA00022723"/>
    </source>
</evidence>
<keyword evidence="3" id="KW-0862">Zinc</keyword>
<keyword evidence="2" id="KW-0479">Metal-binding</keyword>
<protein>
    <submittedName>
        <fullName evidence="5">Uroporphyrinogen decarboxylase family protein</fullName>
    </submittedName>
</protein>
<evidence type="ECO:0000259" key="4">
    <source>
        <dbReference type="Pfam" id="PF01717"/>
    </source>
</evidence>
<dbReference type="EMBL" id="JBBEGM010000016">
    <property type="protein sequence ID" value="MEJ2865246.1"/>
    <property type="molecule type" value="Genomic_DNA"/>
</dbReference>
<organism evidence="5 6">
    <name type="scientific">Actinomycetospora flava</name>
    <dbReference type="NCBI Taxonomy" id="3129232"/>
    <lineage>
        <taxon>Bacteria</taxon>
        <taxon>Bacillati</taxon>
        <taxon>Actinomycetota</taxon>
        <taxon>Actinomycetes</taxon>
        <taxon>Pseudonocardiales</taxon>
        <taxon>Pseudonocardiaceae</taxon>
        <taxon>Actinomycetospora</taxon>
    </lineage>
</organism>
<comment type="cofactor">
    <cofactor evidence="1">
        <name>Zn(2+)</name>
        <dbReference type="ChEBI" id="CHEBI:29105"/>
    </cofactor>
</comment>
<dbReference type="InterPro" id="IPR038071">
    <property type="entry name" value="UROD/MetE-like_sf"/>
</dbReference>
<feature type="domain" description="Cobalamin-independent methionine synthase MetE C-terminal/archaeal" evidence="4">
    <location>
        <begin position="55"/>
        <end position="339"/>
    </location>
</feature>
<dbReference type="InterPro" id="IPR002629">
    <property type="entry name" value="Met_Synth_C/arc"/>
</dbReference>
<dbReference type="SUPFAM" id="SSF51726">
    <property type="entry name" value="UROD/MetE-like"/>
    <property type="match status" value="1"/>
</dbReference>
<gene>
    <name evidence="5" type="ORF">WCD58_29075</name>
</gene>
<evidence type="ECO:0000313" key="5">
    <source>
        <dbReference type="EMBL" id="MEJ2865246.1"/>
    </source>
</evidence>
<evidence type="ECO:0000256" key="3">
    <source>
        <dbReference type="ARBA" id="ARBA00022833"/>
    </source>
</evidence>
<comment type="caution">
    <text evidence="5">The sequence shown here is derived from an EMBL/GenBank/DDBJ whole genome shotgun (WGS) entry which is preliminary data.</text>
</comment>